<gene>
    <name evidence="1" type="ORF">BU16DRAFT_453803</name>
</gene>
<dbReference type="OrthoDB" id="1049195at2759"/>
<organism evidence="1 2">
    <name type="scientific">Lophium mytilinum</name>
    <dbReference type="NCBI Taxonomy" id="390894"/>
    <lineage>
        <taxon>Eukaryota</taxon>
        <taxon>Fungi</taxon>
        <taxon>Dikarya</taxon>
        <taxon>Ascomycota</taxon>
        <taxon>Pezizomycotina</taxon>
        <taxon>Dothideomycetes</taxon>
        <taxon>Pleosporomycetidae</taxon>
        <taxon>Mytilinidiales</taxon>
        <taxon>Mytilinidiaceae</taxon>
        <taxon>Lophium</taxon>
    </lineage>
</organism>
<dbReference type="Proteomes" id="UP000799750">
    <property type="component" value="Unassembled WGS sequence"/>
</dbReference>
<reference evidence="1" key="1">
    <citation type="journal article" date="2020" name="Stud. Mycol.">
        <title>101 Dothideomycetes genomes: a test case for predicting lifestyles and emergence of pathogens.</title>
        <authorList>
            <person name="Haridas S."/>
            <person name="Albert R."/>
            <person name="Binder M."/>
            <person name="Bloem J."/>
            <person name="Labutti K."/>
            <person name="Salamov A."/>
            <person name="Andreopoulos B."/>
            <person name="Baker S."/>
            <person name="Barry K."/>
            <person name="Bills G."/>
            <person name="Bluhm B."/>
            <person name="Cannon C."/>
            <person name="Castanera R."/>
            <person name="Culley D."/>
            <person name="Daum C."/>
            <person name="Ezra D."/>
            <person name="Gonzalez J."/>
            <person name="Henrissat B."/>
            <person name="Kuo A."/>
            <person name="Liang C."/>
            <person name="Lipzen A."/>
            <person name="Lutzoni F."/>
            <person name="Magnuson J."/>
            <person name="Mondo S."/>
            <person name="Nolan M."/>
            <person name="Ohm R."/>
            <person name="Pangilinan J."/>
            <person name="Park H.-J."/>
            <person name="Ramirez L."/>
            <person name="Alfaro M."/>
            <person name="Sun H."/>
            <person name="Tritt A."/>
            <person name="Yoshinaga Y."/>
            <person name="Zwiers L.-H."/>
            <person name="Turgeon B."/>
            <person name="Goodwin S."/>
            <person name="Spatafora J."/>
            <person name="Crous P."/>
            <person name="Grigoriev I."/>
        </authorList>
    </citation>
    <scope>NUCLEOTIDE SEQUENCE</scope>
    <source>
        <strain evidence="1">CBS 269.34</strain>
    </source>
</reference>
<keyword evidence="2" id="KW-1185">Reference proteome</keyword>
<dbReference type="InterPro" id="IPR012677">
    <property type="entry name" value="Nucleotide-bd_a/b_plait_sf"/>
</dbReference>
<dbReference type="AlphaFoldDB" id="A0A6A6R2T8"/>
<dbReference type="InterPro" id="IPR035979">
    <property type="entry name" value="RBD_domain_sf"/>
</dbReference>
<evidence type="ECO:0008006" key="3">
    <source>
        <dbReference type="Google" id="ProtNLM"/>
    </source>
</evidence>
<name>A0A6A6R2T8_9PEZI</name>
<accession>A0A6A6R2T8</accession>
<protein>
    <recommendedName>
        <fullName evidence="3">RRM domain-containing protein</fullName>
    </recommendedName>
</protein>
<evidence type="ECO:0000313" key="2">
    <source>
        <dbReference type="Proteomes" id="UP000799750"/>
    </source>
</evidence>
<dbReference type="GO" id="GO:0003676">
    <property type="term" value="F:nucleic acid binding"/>
    <property type="evidence" value="ECO:0007669"/>
    <property type="project" value="InterPro"/>
</dbReference>
<dbReference type="SUPFAM" id="SSF54928">
    <property type="entry name" value="RNA-binding domain, RBD"/>
    <property type="match status" value="1"/>
</dbReference>
<evidence type="ECO:0000313" key="1">
    <source>
        <dbReference type="EMBL" id="KAF2499088.1"/>
    </source>
</evidence>
<proteinExistence type="predicted"/>
<dbReference type="EMBL" id="MU004184">
    <property type="protein sequence ID" value="KAF2499088.1"/>
    <property type="molecule type" value="Genomic_DNA"/>
</dbReference>
<feature type="non-terminal residue" evidence="1">
    <location>
        <position position="1"/>
    </location>
</feature>
<sequence>AKKQMMQSPRESLQQNRRVYVGNLPYDVKWHHLKDFTRQWCDPLGAGGLANYVVTKRKMKSWPSAGVRCDGMDPIKTATEFIFRLSARTGECARGPAQPTGFSRLTY</sequence>
<dbReference type="Gene3D" id="3.30.70.330">
    <property type="match status" value="1"/>
</dbReference>